<dbReference type="Proteomes" id="UP000238274">
    <property type="component" value="Unassembled WGS sequence"/>
</dbReference>
<keyword evidence="3 10" id="KW-0328">Glycosyltransferase</keyword>
<dbReference type="EMBL" id="PKSM01000046">
    <property type="protein sequence ID" value="POW19616.1"/>
    <property type="molecule type" value="Genomic_DNA"/>
</dbReference>
<comment type="caution">
    <text evidence="12">The sequence shown here is derived from an EMBL/GenBank/DDBJ whole genome shotgun (WGS) entry which is preliminary data.</text>
</comment>
<feature type="transmembrane region" description="Helical" evidence="10">
    <location>
        <begin position="412"/>
        <end position="434"/>
    </location>
</feature>
<feature type="transmembrane region" description="Helical" evidence="10">
    <location>
        <begin position="253"/>
        <end position="276"/>
    </location>
</feature>
<keyword evidence="8 10" id="KW-0472">Membrane</keyword>
<evidence type="ECO:0000313" key="12">
    <source>
        <dbReference type="EMBL" id="POW19616.1"/>
    </source>
</evidence>
<dbReference type="VEuPathDB" id="FungiDB:PSTT_14338"/>
<keyword evidence="13" id="KW-1185">Reference proteome</keyword>
<dbReference type="InterPro" id="IPR005599">
    <property type="entry name" value="GPI_mannosylTrfase"/>
</dbReference>
<name>A0A2S4WCU9_9BASI</name>
<comment type="similarity">
    <text evidence="2">Belongs to the glycosyltransferase 22 family. PIGB subfamily.</text>
</comment>
<evidence type="ECO:0000256" key="11">
    <source>
        <dbReference type="SAM" id="SignalP"/>
    </source>
</evidence>
<protein>
    <recommendedName>
        <fullName evidence="10">Mannosyltransferase</fullName>
        <ecNumber evidence="10">2.4.1.-</ecNumber>
    </recommendedName>
</protein>
<evidence type="ECO:0000256" key="5">
    <source>
        <dbReference type="ARBA" id="ARBA00022692"/>
    </source>
</evidence>
<comment type="subcellular location">
    <subcellularLocation>
        <location evidence="1 10">Endoplasmic reticulum membrane</location>
        <topology evidence="1 10">Multi-pass membrane protein</topology>
    </subcellularLocation>
</comment>
<evidence type="ECO:0000256" key="7">
    <source>
        <dbReference type="ARBA" id="ARBA00022989"/>
    </source>
</evidence>
<feature type="transmembrane region" description="Helical" evidence="10">
    <location>
        <begin position="306"/>
        <end position="327"/>
    </location>
</feature>
<keyword evidence="6 10" id="KW-0256">Endoplasmic reticulum</keyword>
<comment type="function">
    <text evidence="9">Mannosyltransferase involved in glycosylphosphatidylinositol-anchor biosynthesis. Transfers the third mannose to Man2-GlcN-acyl-PI during GPI precursor assembly.</text>
</comment>
<keyword evidence="5 10" id="KW-0812">Transmembrane</keyword>
<comment type="caution">
    <text evidence="10">Lacks conserved residue(s) required for the propagation of feature annotation.</text>
</comment>
<organism evidence="12 13">
    <name type="scientific">Puccinia striiformis</name>
    <dbReference type="NCBI Taxonomy" id="27350"/>
    <lineage>
        <taxon>Eukaryota</taxon>
        <taxon>Fungi</taxon>
        <taxon>Dikarya</taxon>
        <taxon>Basidiomycota</taxon>
        <taxon>Pucciniomycotina</taxon>
        <taxon>Pucciniomycetes</taxon>
        <taxon>Pucciniales</taxon>
        <taxon>Pucciniaceae</taxon>
        <taxon>Puccinia</taxon>
    </lineage>
</organism>
<dbReference type="GO" id="GO:0000026">
    <property type="term" value="F:alpha-1,2-mannosyltransferase activity"/>
    <property type="evidence" value="ECO:0007669"/>
    <property type="project" value="TreeGrafter"/>
</dbReference>
<feature type="chain" id="PRO_5015627252" description="Mannosyltransferase" evidence="11">
    <location>
        <begin position="21"/>
        <end position="638"/>
    </location>
</feature>
<dbReference type="Pfam" id="PF03901">
    <property type="entry name" value="Glyco_transf_22"/>
    <property type="match status" value="1"/>
</dbReference>
<feature type="signal peptide" evidence="11">
    <location>
        <begin position="1"/>
        <end position="20"/>
    </location>
</feature>
<dbReference type="GO" id="GO:0006506">
    <property type="term" value="P:GPI anchor biosynthetic process"/>
    <property type="evidence" value="ECO:0007669"/>
    <property type="project" value="TreeGrafter"/>
</dbReference>
<proteinExistence type="inferred from homology"/>
<dbReference type="VEuPathDB" id="FungiDB:PSHT_04480"/>
<evidence type="ECO:0000256" key="4">
    <source>
        <dbReference type="ARBA" id="ARBA00022679"/>
    </source>
</evidence>
<dbReference type="OrthoDB" id="416834at2759"/>
<keyword evidence="4" id="KW-0808">Transferase</keyword>
<evidence type="ECO:0000313" key="13">
    <source>
        <dbReference type="Proteomes" id="UP000238274"/>
    </source>
</evidence>
<dbReference type="PANTHER" id="PTHR22760:SF4">
    <property type="entry name" value="GPI MANNOSYLTRANSFERASE 3"/>
    <property type="match status" value="1"/>
</dbReference>
<evidence type="ECO:0000256" key="10">
    <source>
        <dbReference type="RuleBase" id="RU363075"/>
    </source>
</evidence>
<accession>A0A2S4WCU9</accession>
<reference evidence="13" key="3">
    <citation type="journal article" date="2018" name="Mol. Plant Microbe Interact.">
        <title>Genome sequence resources for the wheat stripe rust pathogen (Puccinia striiformis f. sp. tritici) and the barley stripe rust pathogen (Puccinia striiformis f. sp. hordei).</title>
        <authorList>
            <person name="Xia C."/>
            <person name="Wang M."/>
            <person name="Yin C."/>
            <person name="Cornejo O.E."/>
            <person name="Hulbert S.H."/>
            <person name="Chen X."/>
        </authorList>
    </citation>
    <scope>NUCLEOTIDE SEQUENCE [LARGE SCALE GENOMIC DNA]</scope>
    <source>
        <strain evidence="13">93TX-2</strain>
    </source>
</reference>
<evidence type="ECO:0000256" key="2">
    <source>
        <dbReference type="ARBA" id="ARBA00006065"/>
    </source>
</evidence>
<evidence type="ECO:0000256" key="9">
    <source>
        <dbReference type="ARBA" id="ARBA00024708"/>
    </source>
</evidence>
<dbReference type="GO" id="GO:0005789">
    <property type="term" value="C:endoplasmic reticulum membrane"/>
    <property type="evidence" value="ECO:0007669"/>
    <property type="project" value="UniProtKB-SubCell"/>
</dbReference>
<keyword evidence="7 10" id="KW-1133">Transmembrane helix</keyword>
<evidence type="ECO:0000256" key="3">
    <source>
        <dbReference type="ARBA" id="ARBA00022676"/>
    </source>
</evidence>
<dbReference type="AlphaFoldDB" id="A0A2S4WCU9"/>
<evidence type="ECO:0000256" key="1">
    <source>
        <dbReference type="ARBA" id="ARBA00004477"/>
    </source>
</evidence>
<feature type="transmembrane region" description="Helical" evidence="10">
    <location>
        <begin position="217"/>
        <end position="241"/>
    </location>
</feature>
<reference evidence="12 13" key="1">
    <citation type="submission" date="2017-12" db="EMBL/GenBank/DDBJ databases">
        <title>Gene loss provides genomic basis for host adaptation in cereal stripe rust fungi.</title>
        <authorList>
            <person name="Xia C."/>
        </authorList>
    </citation>
    <scope>NUCLEOTIDE SEQUENCE [LARGE SCALE GENOMIC DNA]</scope>
    <source>
        <strain evidence="12 13">93TX-2</strain>
    </source>
</reference>
<evidence type="ECO:0000256" key="6">
    <source>
        <dbReference type="ARBA" id="ARBA00022824"/>
    </source>
</evidence>
<keyword evidence="11" id="KW-0732">Signal</keyword>
<dbReference type="EC" id="2.4.1.-" evidence="10"/>
<reference evidence="13" key="2">
    <citation type="journal article" date="2018" name="BMC Genomics">
        <title>Genomic insights into host adaptation between the wheat stripe rust pathogen (Puccinia striiformis f. sp. tritici) and the barley stripe rust pathogen (Puccinia striiformis f. sp. hordei).</title>
        <authorList>
            <person name="Xia C."/>
            <person name="Wang M."/>
            <person name="Yin C."/>
            <person name="Cornejo O.E."/>
            <person name="Hulbert S.H."/>
            <person name="Chen X."/>
        </authorList>
    </citation>
    <scope>NUCLEOTIDE SEQUENCE [LARGE SCALE GENOMIC DNA]</scope>
    <source>
        <strain evidence="13">93TX-2</strain>
    </source>
</reference>
<dbReference type="PANTHER" id="PTHR22760">
    <property type="entry name" value="GLYCOSYLTRANSFERASE"/>
    <property type="match status" value="1"/>
</dbReference>
<gene>
    <name evidence="12" type="ORF">PSHT_04480</name>
</gene>
<sequence length="638" mass="71649">MAAITLRLILGIYLFRLLNALSSQTFFQPDEYYQSLEVAHRLVFGYGYQSWEWQPTSDGSSGGIRSPLHPFLFVPGYWILRVLGLDHTRLLAIVLANLRTCFEQIIAPKIVQAGIATVTDVATYSLANVLLTPSYSSAAVSTPQKLRLVQAEFSMIAVMREAENWLACSLTSLFNAYAGIRTFSNSLETALTASALAYWPWNSVEISNSWADLSISILFIALSVIIRPPSILFWSLLGYTLLKKSNGETRMDIMALVAVIGVISALACLLIDSSFYGLTTFTPLNFVRQNVFNGISAFYGVNRWHFYFTQAFTFVNFSMFPTVILGMMMLSTPQNMHESQGQLSRLRSARVAVLGTMIGLSVLSHKEFRFIQPLMPLFSCFAARAMVNNYIKDRLARPATSSADVNRLERIISARPLGFILRSLITLVAAFYLLNFHYRAQVSVIDYLRQVPDHELVSVGFLMPCHSTPWQSHLHKSHLAPNGSQERLWMLTCEPPLISHQNSSLVGLVDQVNTTEHLNETQSNEEPDGKIETAQPQNVTKLYEDEAAEFYKDPAGFLTVRFPATIDRTYPATDKSSIDHKGYQWPSHVVLFEALWNTPSVREILSTLGYSIVWNAHNGKWHDDPSRRAGSVIVLRSN</sequence>
<evidence type="ECO:0000256" key="8">
    <source>
        <dbReference type="ARBA" id="ARBA00023136"/>
    </source>
</evidence>